<dbReference type="PANTHER" id="PTHR42828:SF3">
    <property type="entry name" value="THREONYLCARBAMOYL-AMP SYNTHASE"/>
    <property type="match status" value="1"/>
</dbReference>
<keyword evidence="4" id="KW-1185">Reference proteome</keyword>
<evidence type="ECO:0000259" key="2">
    <source>
        <dbReference type="PROSITE" id="PS51163"/>
    </source>
</evidence>
<proteinExistence type="predicted"/>
<reference evidence="3" key="1">
    <citation type="submission" date="2020-07" db="EMBL/GenBank/DDBJ databases">
        <title>Genome sequence and genetic diversity analysis of an under-domesticated orphan crop, white fonio (Digitaria exilis).</title>
        <authorList>
            <person name="Bennetzen J.L."/>
            <person name="Chen S."/>
            <person name="Ma X."/>
            <person name="Wang X."/>
            <person name="Yssel A.E.J."/>
            <person name="Chaluvadi S.R."/>
            <person name="Johnson M."/>
            <person name="Gangashetty P."/>
            <person name="Hamidou F."/>
            <person name="Sanogo M.D."/>
            <person name="Zwaenepoel A."/>
            <person name="Wallace J."/>
            <person name="Van De Peer Y."/>
            <person name="Van Deynze A."/>
        </authorList>
    </citation>
    <scope>NUCLEOTIDE SEQUENCE</scope>
    <source>
        <tissue evidence="3">Leaves</tissue>
    </source>
</reference>
<accession>A0A835E066</accession>
<dbReference type="Proteomes" id="UP000636709">
    <property type="component" value="Unassembled WGS sequence"/>
</dbReference>
<dbReference type="InterPro" id="IPR017945">
    <property type="entry name" value="DHBP_synth_RibB-like_a/b_dom"/>
</dbReference>
<dbReference type="InterPro" id="IPR052532">
    <property type="entry name" value="SUA5_domain"/>
</dbReference>
<evidence type="ECO:0000313" key="4">
    <source>
        <dbReference type="Proteomes" id="UP000636709"/>
    </source>
</evidence>
<dbReference type="PROSITE" id="PS51163">
    <property type="entry name" value="YRDC"/>
    <property type="match status" value="1"/>
</dbReference>
<dbReference type="EMBL" id="JACEFO010002617">
    <property type="protein sequence ID" value="KAF8653819.1"/>
    <property type="molecule type" value="Genomic_DNA"/>
</dbReference>
<gene>
    <name evidence="3" type="ORF">HU200_061943</name>
</gene>
<name>A0A835E066_9POAL</name>
<dbReference type="PANTHER" id="PTHR42828">
    <property type="entry name" value="DHBP SYNTHASE RIBB-LIKE ALPHA/BETA DOMAIN-CONTAINING PROTEIN"/>
    <property type="match status" value="1"/>
</dbReference>
<organism evidence="3 4">
    <name type="scientific">Digitaria exilis</name>
    <dbReference type="NCBI Taxonomy" id="1010633"/>
    <lineage>
        <taxon>Eukaryota</taxon>
        <taxon>Viridiplantae</taxon>
        <taxon>Streptophyta</taxon>
        <taxon>Embryophyta</taxon>
        <taxon>Tracheophyta</taxon>
        <taxon>Spermatophyta</taxon>
        <taxon>Magnoliopsida</taxon>
        <taxon>Liliopsida</taxon>
        <taxon>Poales</taxon>
        <taxon>Poaceae</taxon>
        <taxon>PACMAD clade</taxon>
        <taxon>Panicoideae</taxon>
        <taxon>Panicodae</taxon>
        <taxon>Paniceae</taxon>
        <taxon>Anthephorinae</taxon>
        <taxon>Digitaria</taxon>
    </lineage>
</organism>
<dbReference type="Gene3D" id="3.90.870.10">
    <property type="entry name" value="DHBP synthase"/>
    <property type="match status" value="1"/>
</dbReference>
<dbReference type="Pfam" id="PF01300">
    <property type="entry name" value="Sua5_yciO_yrdC"/>
    <property type="match status" value="1"/>
</dbReference>
<feature type="domain" description="YrdC-like" evidence="2">
    <location>
        <begin position="109"/>
        <end position="314"/>
    </location>
</feature>
<dbReference type="GO" id="GO:0003725">
    <property type="term" value="F:double-stranded RNA binding"/>
    <property type="evidence" value="ECO:0007669"/>
    <property type="project" value="InterPro"/>
</dbReference>
<protein>
    <recommendedName>
        <fullName evidence="1">Threonylcarbamoyl-AMP synthase</fullName>
    </recommendedName>
</protein>
<sequence>MAATNPAAGASFSRLSFRRAVCPSPLRLPLSRIPPPGRIRVSSTVVALHKRNPKRLKYAAERQFTRGDAGMLRVKVEPTGEDFWKLDPVIDLINQGAVGVIPTDTHHVLCVGIGLVPLNSNMRGEKIALEGLYSIVCDLSNNESIDRLRRVKGIGDSKARLSFIRAINILCRSLRDIDTYTTGFPRGTNQGQANIFRAVKRIIPGPYTFILPATKQFPKQLIKHGSSTRYAKRRQVGVRIPDDPICQEILQNLDEPLICTRSGLKDALASIICFSVTNFQGLDFIVDGGPRIADPSTVVDMTGTNPTIIRQGKGPKLDWMVAKDEEEEQSMFTFKAA</sequence>
<comment type="caution">
    <text evidence="3">The sequence shown here is derived from an EMBL/GenBank/DDBJ whole genome shotgun (WGS) entry which is preliminary data.</text>
</comment>
<dbReference type="SUPFAM" id="SSF55821">
    <property type="entry name" value="YrdC/RibB"/>
    <property type="match status" value="1"/>
</dbReference>
<evidence type="ECO:0000256" key="1">
    <source>
        <dbReference type="ARBA" id="ARBA00015492"/>
    </source>
</evidence>
<dbReference type="OrthoDB" id="3648309at2759"/>
<evidence type="ECO:0000313" key="3">
    <source>
        <dbReference type="EMBL" id="KAF8653819.1"/>
    </source>
</evidence>
<dbReference type="AlphaFoldDB" id="A0A835E066"/>
<dbReference type="InterPro" id="IPR006070">
    <property type="entry name" value="Sua5-like_dom"/>
</dbReference>